<keyword evidence="2" id="KW-1185">Reference proteome</keyword>
<sequence>LTVYIDPANPHRYILITAAACQEWARALIERKEGVTPSCPPRYLQFLTLKESKQAKLVGIR</sequence>
<gene>
    <name evidence="1" type="ORF">VP01_7126g1</name>
</gene>
<evidence type="ECO:0000313" key="1">
    <source>
        <dbReference type="EMBL" id="KNZ46607.1"/>
    </source>
</evidence>
<feature type="non-terminal residue" evidence="1">
    <location>
        <position position="1"/>
    </location>
</feature>
<reference evidence="1 2" key="1">
    <citation type="submission" date="2015-08" db="EMBL/GenBank/DDBJ databases">
        <title>Next Generation Sequencing and Analysis of the Genome of Puccinia sorghi L Schw, the Causal Agent of Maize Common Rust.</title>
        <authorList>
            <person name="Rochi L."/>
            <person name="Burguener G."/>
            <person name="Darino M."/>
            <person name="Turjanski A."/>
            <person name="Kreff E."/>
            <person name="Dieguez M.J."/>
            <person name="Sacco F."/>
        </authorList>
    </citation>
    <scope>NUCLEOTIDE SEQUENCE [LARGE SCALE GENOMIC DNA]</scope>
    <source>
        <strain evidence="1 2">RO10H11247</strain>
    </source>
</reference>
<comment type="caution">
    <text evidence="1">The sequence shown here is derived from an EMBL/GenBank/DDBJ whole genome shotgun (WGS) entry which is preliminary data.</text>
</comment>
<proteinExistence type="predicted"/>
<name>A0A0L6UEB8_9BASI</name>
<protein>
    <submittedName>
        <fullName evidence="1">Uncharacterized protein</fullName>
    </submittedName>
</protein>
<dbReference type="VEuPathDB" id="FungiDB:VP01_7126g1"/>
<organism evidence="1 2">
    <name type="scientific">Puccinia sorghi</name>
    <dbReference type="NCBI Taxonomy" id="27349"/>
    <lineage>
        <taxon>Eukaryota</taxon>
        <taxon>Fungi</taxon>
        <taxon>Dikarya</taxon>
        <taxon>Basidiomycota</taxon>
        <taxon>Pucciniomycotina</taxon>
        <taxon>Pucciniomycetes</taxon>
        <taxon>Pucciniales</taxon>
        <taxon>Pucciniaceae</taxon>
        <taxon>Puccinia</taxon>
    </lineage>
</organism>
<dbReference type="Proteomes" id="UP000037035">
    <property type="component" value="Unassembled WGS sequence"/>
</dbReference>
<dbReference type="AlphaFoldDB" id="A0A0L6UEB8"/>
<evidence type="ECO:0000313" key="2">
    <source>
        <dbReference type="Proteomes" id="UP000037035"/>
    </source>
</evidence>
<accession>A0A0L6UEB8</accession>
<dbReference type="EMBL" id="LAVV01012524">
    <property type="protein sequence ID" value="KNZ46607.1"/>
    <property type="molecule type" value="Genomic_DNA"/>
</dbReference>